<sequence>MSLEEDLSSFQPWPAKIPSSLKGKFVISHDHEEILSAPPAPSDEYKDLILPLSRSSKGWFELCIMENDSAQTPRKKDGIEIVWFSHNNRLKKMKYGWKTGKEFREDHDMFRLIEDSNVIAVRLNGHLVIELGDEVKKPPLSYGLIASNITGIASVFQDINDTILDGSLQISGFKKEGEQALTFVDGGGVRGIAALKLLKKIKDEGPSGK</sequence>
<keyword evidence="2" id="KW-1185">Reference proteome</keyword>
<evidence type="ECO:0000313" key="1">
    <source>
        <dbReference type="EMBL" id="CZS97838.1"/>
    </source>
</evidence>
<comment type="caution">
    <text evidence="1">The sequence shown here is derived from an EMBL/GenBank/DDBJ whole genome shotgun (WGS) entry which is preliminary data.</text>
</comment>
<accession>A0A1E1KIG5</accession>
<gene>
    <name evidence="1" type="ORF">RCO7_00032</name>
</gene>
<dbReference type="EMBL" id="FJUW01000013">
    <property type="protein sequence ID" value="CZS97838.1"/>
    <property type="molecule type" value="Genomic_DNA"/>
</dbReference>
<dbReference type="Proteomes" id="UP000178129">
    <property type="component" value="Unassembled WGS sequence"/>
</dbReference>
<dbReference type="InParanoid" id="A0A1E1KIG5"/>
<reference evidence="2" key="1">
    <citation type="submission" date="2016-03" db="EMBL/GenBank/DDBJ databases">
        <authorList>
            <person name="Ploux O."/>
        </authorList>
    </citation>
    <scope>NUCLEOTIDE SEQUENCE [LARGE SCALE GENOMIC DNA]</scope>
    <source>
        <strain evidence="2">UK7</strain>
    </source>
</reference>
<organism evidence="1 2">
    <name type="scientific">Rhynchosporium graminicola</name>
    <dbReference type="NCBI Taxonomy" id="2792576"/>
    <lineage>
        <taxon>Eukaryota</taxon>
        <taxon>Fungi</taxon>
        <taxon>Dikarya</taxon>
        <taxon>Ascomycota</taxon>
        <taxon>Pezizomycotina</taxon>
        <taxon>Leotiomycetes</taxon>
        <taxon>Helotiales</taxon>
        <taxon>Ploettnerulaceae</taxon>
        <taxon>Rhynchosporium</taxon>
    </lineage>
</organism>
<protein>
    <submittedName>
        <fullName evidence="1">Uncharacterized protein</fullName>
    </submittedName>
</protein>
<dbReference type="AlphaFoldDB" id="A0A1E1KIG5"/>
<dbReference type="STRING" id="914237.A0A1E1KIG5"/>
<proteinExistence type="predicted"/>
<name>A0A1E1KIG5_9HELO</name>
<evidence type="ECO:0000313" key="2">
    <source>
        <dbReference type="Proteomes" id="UP000178129"/>
    </source>
</evidence>